<evidence type="ECO:0000313" key="3">
    <source>
        <dbReference type="EMBL" id="GGU71250.1"/>
    </source>
</evidence>
<organism evidence="3 4">
    <name type="scientific">Kitasatospora aureofaciens</name>
    <name type="common">Streptomyces aureofaciens</name>
    <dbReference type="NCBI Taxonomy" id="1894"/>
    <lineage>
        <taxon>Bacteria</taxon>
        <taxon>Bacillati</taxon>
        <taxon>Actinomycetota</taxon>
        <taxon>Actinomycetes</taxon>
        <taxon>Kitasatosporales</taxon>
        <taxon>Streptomycetaceae</taxon>
        <taxon>Kitasatospora</taxon>
    </lineage>
</organism>
<reference evidence="3" key="2">
    <citation type="submission" date="2020-09" db="EMBL/GenBank/DDBJ databases">
        <authorList>
            <person name="Sun Q."/>
            <person name="Ohkuma M."/>
        </authorList>
    </citation>
    <scope>NUCLEOTIDE SEQUENCE</scope>
    <source>
        <strain evidence="3">JCM 4434</strain>
    </source>
</reference>
<feature type="signal peptide" evidence="1">
    <location>
        <begin position="1"/>
        <end position="29"/>
    </location>
</feature>
<accession>A0A8H9LLS1</accession>
<feature type="domain" description="Peptidoglycan binding-like" evidence="2">
    <location>
        <begin position="35"/>
        <end position="85"/>
    </location>
</feature>
<dbReference type="SUPFAM" id="SSF47090">
    <property type="entry name" value="PGBD-like"/>
    <property type="match status" value="2"/>
</dbReference>
<dbReference type="OrthoDB" id="9766277at2"/>
<dbReference type="RefSeq" id="WP_078867144.1">
    <property type="nucleotide sequence ID" value="NZ_BMUB01000004.1"/>
</dbReference>
<comment type="caution">
    <text evidence="3">The sequence shown here is derived from an EMBL/GenBank/DDBJ whole genome shotgun (WGS) entry which is preliminary data.</text>
</comment>
<protein>
    <recommendedName>
        <fullName evidence="2">Peptidoglycan binding-like domain-containing protein</fullName>
    </recommendedName>
</protein>
<dbReference type="GeneID" id="97485485"/>
<proteinExistence type="predicted"/>
<dbReference type="InterPro" id="IPR002477">
    <property type="entry name" value="Peptidoglycan-bd-like"/>
</dbReference>
<feature type="domain" description="Peptidoglycan binding-like" evidence="2">
    <location>
        <begin position="102"/>
        <end position="138"/>
    </location>
</feature>
<dbReference type="EMBL" id="BMUB01000004">
    <property type="protein sequence ID" value="GGU71250.1"/>
    <property type="molecule type" value="Genomic_DNA"/>
</dbReference>
<keyword evidence="1" id="KW-0732">Signal</keyword>
<sequence>MTVKTTPALRGLAVAVLAFVALALLPAQAQALDSTTWVQRNLVGIGYLASSGVDGNYGPQTTAAVRSFQHDNGLDEDGAYGARTELALHNKVAEVQRAAGAGADGAYGSGTTGSVTDWQRAHNLSADGIAGPATMNAMGVARTVQITAQWKFPSHGWSVSGQFGCLDQIYIHESGWKVYATNPSSGAYGIPQSLPGDKMAGAGSDWQTNPATQIQWGLDYIKGRYGDPCSAWSFWQAHNWY</sequence>
<dbReference type="SUPFAM" id="SSF53955">
    <property type="entry name" value="Lysozyme-like"/>
    <property type="match status" value="1"/>
</dbReference>
<feature type="chain" id="PRO_5041149526" description="Peptidoglycan binding-like domain-containing protein" evidence="1">
    <location>
        <begin position="30"/>
        <end position="241"/>
    </location>
</feature>
<dbReference type="InterPro" id="IPR023346">
    <property type="entry name" value="Lysozyme-like_dom_sf"/>
</dbReference>
<evidence type="ECO:0000256" key="1">
    <source>
        <dbReference type="SAM" id="SignalP"/>
    </source>
</evidence>
<gene>
    <name evidence="3" type="ORF">GCM10010502_23670</name>
</gene>
<dbReference type="KEGG" id="kau:B6264_28550"/>
<name>A0A8H9LLS1_KITAU</name>
<dbReference type="AlphaFoldDB" id="A0A8H9LLS1"/>
<evidence type="ECO:0000313" key="4">
    <source>
        <dbReference type="Proteomes" id="UP000610124"/>
    </source>
</evidence>
<dbReference type="Pfam" id="PF01471">
    <property type="entry name" value="PG_binding_1"/>
    <property type="match status" value="2"/>
</dbReference>
<evidence type="ECO:0000259" key="2">
    <source>
        <dbReference type="Pfam" id="PF01471"/>
    </source>
</evidence>
<dbReference type="Proteomes" id="UP000610124">
    <property type="component" value="Unassembled WGS sequence"/>
</dbReference>
<dbReference type="InterPro" id="IPR036365">
    <property type="entry name" value="PGBD-like_sf"/>
</dbReference>
<dbReference type="Gene3D" id="1.10.101.10">
    <property type="entry name" value="PGBD-like superfamily/PGBD"/>
    <property type="match status" value="2"/>
</dbReference>
<reference evidence="3" key="1">
    <citation type="journal article" date="2014" name="Int. J. Syst. Evol. Microbiol.">
        <title>Complete genome sequence of Corynebacterium casei LMG S-19264T (=DSM 44701T), isolated from a smear-ripened cheese.</title>
        <authorList>
            <consortium name="US DOE Joint Genome Institute (JGI-PGF)"/>
            <person name="Walter F."/>
            <person name="Albersmeier A."/>
            <person name="Kalinowski J."/>
            <person name="Ruckert C."/>
        </authorList>
    </citation>
    <scope>NUCLEOTIDE SEQUENCE</scope>
    <source>
        <strain evidence="3">JCM 4434</strain>
    </source>
</reference>
<dbReference type="InterPro" id="IPR036366">
    <property type="entry name" value="PGBDSf"/>
</dbReference>